<keyword evidence="2" id="KW-1185">Reference proteome</keyword>
<protein>
    <submittedName>
        <fullName evidence="1">Uncharacterized protein</fullName>
    </submittedName>
</protein>
<accession>A0AA86SYF9</accession>
<dbReference type="Proteomes" id="UP001189624">
    <property type="component" value="Chromosome 3"/>
</dbReference>
<proteinExistence type="predicted"/>
<organism evidence="1 2">
    <name type="scientific">Sphenostylis stenocarpa</name>
    <dbReference type="NCBI Taxonomy" id="92480"/>
    <lineage>
        <taxon>Eukaryota</taxon>
        <taxon>Viridiplantae</taxon>
        <taxon>Streptophyta</taxon>
        <taxon>Embryophyta</taxon>
        <taxon>Tracheophyta</taxon>
        <taxon>Spermatophyta</taxon>
        <taxon>Magnoliopsida</taxon>
        <taxon>eudicotyledons</taxon>
        <taxon>Gunneridae</taxon>
        <taxon>Pentapetalae</taxon>
        <taxon>rosids</taxon>
        <taxon>fabids</taxon>
        <taxon>Fabales</taxon>
        <taxon>Fabaceae</taxon>
        <taxon>Papilionoideae</taxon>
        <taxon>50 kb inversion clade</taxon>
        <taxon>NPAAA clade</taxon>
        <taxon>indigoferoid/millettioid clade</taxon>
        <taxon>Phaseoleae</taxon>
        <taxon>Sphenostylis</taxon>
    </lineage>
</organism>
<name>A0AA86SYF9_9FABA</name>
<dbReference type="AlphaFoldDB" id="A0AA86SYF9"/>
<evidence type="ECO:0000313" key="1">
    <source>
        <dbReference type="EMBL" id="CAJ1943294.1"/>
    </source>
</evidence>
<dbReference type="EMBL" id="OY731400">
    <property type="protein sequence ID" value="CAJ1943294.1"/>
    <property type="molecule type" value="Genomic_DNA"/>
</dbReference>
<dbReference type="Gramene" id="rna-AYBTSS11_LOCUS11284">
    <property type="protein sequence ID" value="CAJ1943294.1"/>
    <property type="gene ID" value="gene-AYBTSS11_LOCUS11284"/>
</dbReference>
<gene>
    <name evidence="1" type="ORF">AYBTSS11_LOCUS11284</name>
</gene>
<sequence>MEERGTCGLGTRRLIGGFAEGMVKMRWLTKIGSGEAVRKQLELGSESWWFVMRETRMGHHGGGVTMAKSTFEGDVYN</sequence>
<evidence type="ECO:0000313" key="2">
    <source>
        <dbReference type="Proteomes" id="UP001189624"/>
    </source>
</evidence>
<reference evidence="1" key="1">
    <citation type="submission" date="2023-10" db="EMBL/GenBank/DDBJ databases">
        <authorList>
            <person name="Domelevo Entfellner J.-B."/>
        </authorList>
    </citation>
    <scope>NUCLEOTIDE SEQUENCE</scope>
</reference>